<reference evidence="2 3" key="1">
    <citation type="journal article" date="2018" name="Sci. Rep.">
        <title>Genomic signatures of local adaptation to the degree of environmental predictability in rotifers.</title>
        <authorList>
            <person name="Franch-Gras L."/>
            <person name="Hahn C."/>
            <person name="Garcia-Roger E.M."/>
            <person name="Carmona M.J."/>
            <person name="Serra M."/>
            <person name="Gomez A."/>
        </authorList>
    </citation>
    <scope>NUCLEOTIDE SEQUENCE [LARGE SCALE GENOMIC DNA]</scope>
    <source>
        <strain evidence="2">HYR1</strain>
    </source>
</reference>
<keyword evidence="3" id="KW-1185">Reference proteome</keyword>
<dbReference type="InterPro" id="IPR003609">
    <property type="entry name" value="Pan_app"/>
</dbReference>
<dbReference type="EMBL" id="REGN01010088">
    <property type="protein sequence ID" value="RMZ99721.1"/>
    <property type="molecule type" value="Genomic_DNA"/>
</dbReference>
<dbReference type="SUPFAM" id="SSF57414">
    <property type="entry name" value="Hairpin loop containing domain-like"/>
    <property type="match status" value="3"/>
</dbReference>
<dbReference type="AlphaFoldDB" id="A0A3M7PKU0"/>
<feature type="domain" description="Apple" evidence="1">
    <location>
        <begin position="82"/>
        <end position="163"/>
    </location>
</feature>
<evidence type="ECO:0000313" key="3">
    <source>
        <dbReference type="Proteomes" id="UP000276133"/>
    </source>
</evidence>
<dbReference type="OrthoDB" id="5983572at2759"/>
<dbReference type="Pfam" id="PF00024">
    <property type="entry name" value="PAN_1"/>
    <property type="match status" value="3"/>
</dbReference>
<dbReference type="Gene3D" id="3.50.4.10">
    <property type="entry name" value="Hepatocyte Growth Factor"/>
    <property type="match status" value="3"/>
</dbReference>
<dbReference type="PROSITE" id="PS50948">
    <property type="entry name" value="PAN"/>
    <property type="match status" value="1"/>
</dbReference>
<comment type="caution">
    <text evidence="2">The sequence shown here is derived from an EMBL/GenBank/DDBJ whole genome shotgun (WGS) entry which is preliminary data.</text>
</comment>
<proteinExistence type="predicted"/>
<gene>
    <name evidence="2" type="ORF">BpHYR1_052011</name>
</gene>
<evidence type="ECO:0000313" key="2">
    <source>
        <dbReference type="EMBL" id="RMZ99721.1"/>
    </source>
</evidence>
<protein>
    <submittedName>
        <fullName evidence="2">Antigen B membrane</fullName>
    </submittedName>
</protein>
<evidence type="ECO:0000259" key="1">
    <source>
        <dbReference type="PROSITE" id="PS50948"/>
    </source>
</evidence>
<dbReference type="CDD" id="cd01099">
    <property type="entry name" value="PAN_AP_HGF"/>
    <property type="match status" value="1"/>
</dbReference>
<organism evidence="2 3">
    <name type="scientific">Brachionus plicatilis</name>
    <name type="common">Marine rotifer</name>
    <name type="synonym">Brachionus muelleri</name>
    <dbReference type="NCBI Taxonomy" id="10195"/>
    <lineage>
        <taxon>Eukaryota</taxon>
        <taxon>Metazoa</taxon>
        <taxon>Spiralia</taxon>
        <taxon>Gnathifera</taxon>
        <taxon>Rotifera</taxon>
        <taxon>Eurotatoria</taxon>
        <taxon>Monogononta</taxon>
        <taxon>Pseudotrocha</taxon>
        <taxon>Ploima</taxon>
        <taxon>Brachionidae</taxon>
        <taxon>Brachionus</taxon>
    </lineage>
</organism>
<accession>A0A3M7PKU0</accession>
<dbReference type="Proteomes" id="UP000276133">
    <property type="component" value="Unassembled WGS sequence"/>
</dbReference>
<name>A0A3M7PKU0_BRAPC</name>
<sequence>MTFFKKTQALAKYNRKYTGKSFKNNIDTAYSQLSIDDCAKACNEELGFECISFDFCYLHGDCRLSKSKVSSDPVDFFDSNECDVYEKDSLFHYNEYPTKSYIDKKDLKVENIKTASDCASKCDNQRDIHCRSFNFCPELSLCFLSENHVLSDSEDGFIDDLVCSHYWRDYLSDFSFTSSANISLEADLVFSGADVEQCSFLCVTSDGFNCKSFDYCPQSKKCLLNKGLKPNSTTPTQNQDFCFNYRNEKKNFFLK</sequence>
<dbReference type="SMART" id="SM00473">
    <property type="entry name" value="PAN_AP"/>
    <property type="match status" value="3"/>
</dbReference>